<evidence type="ECO:0000256" key="2">
    <source>
        <dbReference type="ARBA" id="ARBA00008954"/>
    </source>
</evidence>
<evidence type="ECO:0000313" key="5">
    <source>
        <dbReference type="EMBL" id="MBB3936248.1"/>
    </source>
</evidence>
<dbReference type="Gene3D" id="3.40.640.10">
    <property type="entry name" value="Type I PLP-dependent aspartate aminotransferase-like (Major domain)"/>
    <property type="match status" value="1"/>
</dbReference>
<keyword evidence="5" id="KW-0808">Transferase</keyword>
<dbReference type="InterPro" id="IPR015422">
    <property type="entry name" value="PyrdxlP-dep_Trfase_small"/>
</dbReference>
<comment type="caution">
    <text evidence="5">The sequence shown here is derived from an EMBL/GenBank/DDBJ whole genome shotgun (WGS) entry which is preliminary data.</text>
</comment>
<dbReference type="EMBL" id="JACIDO010000004">
    <property type="protein sequence ID" value="MBB3936248.1"/>
    <property type="molecule type" value="Genomic_DNA"/>
</dbReference>
<keyword evidence="3 4" id="KW-0663">Pyridoxal phosphate</keyword>
<evidence type="ECO:0000256" key="3">
    <source>
        <dbReference type="ARBA" id="ARBA00022898"/>
    </source>
</evidence>
<dbReference type="Pfam" id="PF00202">
    <property type="entry name" value="Aminotran_3"/>
    <property type="match status" value="1"/>
</dbReference>
<comment type="similarity">
    <text evidence="2 4">Belongs to the class-III pyridoxal-phosphate-dependent aminotransferase family.</text>
</comment>
<gene>
    <name evidence="5" type="ORF">GGR05_002398</name>
</gene>
<evidence type="ECO:0000313" key="6">
    <source>
        <dbReference type="Proteomes" id="UP000531216"/>
    </source>
</evidence>
<accession>A0A7W6BQM3</accession>
<dbReference type="PROSITE" id="PS00600">
    <property type="entry name" value="AA_TRANSFER_CLASS_3"/>
    <property type="match status" value="1"/>
</dbReference>
<keyword evidence="5" id="KW-0032">Aminotransferase</keyword>
<dbReference type="CDD" id="cd00610">
    <property type="entry name" value="OAT_like"/>
    <property type="match status" value="1"/>
</dbReference>
<evidence type="ECO:0000256" key="1">
    <source>
        <dbReference type="ARBA" id="ARBA00001933"/>
    </source>
</evidence>
<keyword evidence="6" id="KW-1185">Reference proteome</keyword>
<dbReference type="Gene3D" id="3.90.1150.10">
    <property type="entry name" value="Aspartate Aminotransferase, domain 1"/>
    <property type="match status" value="1"/>
</dbReference>
<dbReference type="AlphaFoldDB" id="A0A7W6BQM3"/>
<organism evidence="5 6">
    <name type="scientific">Aureimonas phyllosphaerae</name>
    <dbReference type="NCBI Taxonomy" id="1166078"/>
    <lineage>
        <taxon>Bacteria</taxon>
        <taxon>Pseudomonadati</taxon>
        <taxon>Pseudomonadota</taxon>
        <taxon>Alphaproteobacteria</taxon>
        <taxon>Hyphomicrobiales</taxon>
        <taxon>Aurantimonadaceae</taxon>
        <taxon>Aureimonas</taxon>
    </lineage>
</organism>
<dbReference type="InterPro" id="IPR005814">
    <property type="entry name" value="Aminotrans_3"/>
</dbReference>
<sequence>MSATADLSMPNAFVPGRGNLSPDNEALVERRARVLGPAYRLMYETPLHLVRGDGVWLYDDTGRAFLDAYNNVTSIGHCHPRVVEAIRAQVGVLATNTRYLHTAILDYAERLVATFPADLSQVMFACTGSEANDLALRIAKARTGGTGIIVTENAYHGITESVAAFSPSLGPSVDLGPHVRTVPAPDRYHMGDADVGVAFQASVEAAIADLRRHGIRPAVLIVDSLFTSDGVLAGPTGFLRGAAEAIRAAGGLFIADEVQPGFGRTGEAMWGFERHGVVPDMVTLGKPMGNGQPISAVVMRPEIVADFGRNARYFNTFGGNAVSCAAAAAVLDAIEAEGLQENALRTGRHLLERVQAVSADDPGVGDVRGVGLFMAVEFVADRRTRAPDRARASRVVNAMRERGVLISVSGKHHNSLKIRPPLVFDRGNADLFAEVLEASLQATA</sequence>
<name>A0A7W6BQM3_9HYPH</name>
<dbReference type="PANTHER" id="PTHR45688">
    <property type="match status" value="1"/>
</dbReference>
<proteinExistence type="inferred from homology"/>
<dbReference type="InterPro" id="IPR015424">
    <property type="entry name" value="PyrdxlP-dep_Trfase"/>
</dbReference>
<dbReference type="SUPFAM" id="SSF53383">
    <property type="entry name" value="PLP-dependent transferases"/>
    <property type="match status" value="1"/>
</dbReference>
<dbReference type="GO" id="GO:0008483">
    <property type="term" value="F:transaminase activity"/>
    <property type="evidence" value="ECO:0007669"/>
    <property type="project" value="UniProtKB-KW"/>
</dbReference>
<dbReference type="InterPro" id="IPR049704">
    <property type="entry name" value="Aminotrans_3_PPA_site"/>
</dbReference>
<dbReference type="RefSeq" id="WP_090963098.1">
    <property type="nucleotide sequence ID" value="NZ_FOOA01000008.1"/>
</dbReference>
<dbReference type="GO" id="GO:0030170">
    <property type="term" value="F:pyridoxal phosphate binding"/>
    <property type="evidence" value="ECO:0007669"/>
    <property type="project" value="InterPro"/>
</dbReference>
<comment type="cofactor">
    <cofactor evidence="1">
        <name>pyridoxal 5'-phosphate</name>
        <dbReference type="ChEBI" id="CHEBI:597326"/>
    </cofactor>
</comment>
<dbReference type="PIRSF" id="PIRSF000521">
    <property type="entry name" value="Transaminase_4ab_Lys_Orn"/>
    <property type="match status" value="1"/>
</dbReference>
<dbReference type="OrthoDB" id="7911808at2"/>
<dbReference type="Proteomes" id="UP000531216">
    <property type="component" value="Unassembled WGS sequence"/>
</dbReference>
<dbReference type="InterPro" id="IPR015421">
    <property type="entry name" value="PyrdxlP-dep_Trfase_major"/>
</dbReference>
<protein>
    <submittedName>
        <fullName evidence="5">4-aminobutyrate aminotransferase-like enzyme</fullName>
    </submittedName>
</protein>
<reference evidence="5 6" key="1">
    <citation type="submission" date="2020-08" db="EMBL/GenBank/DDBJ databases">
        <title>Genomic Encyclopedia of Type Strains, Phase IV (KMG-IV): sequencing the most valuable type-strain genomes for metagenomic binning, comparative biology and taxonomic classification.</title>
        <authorList>
            <person name="Goeker M."/>
        </authorList>
    </citation>
    <scope>NUCLEOTIDE SEQUENCE [LARGE SCALE GENOMIC DNA]</scope>
    <source>
        <strain evidence="5 6">DSM 25024</strain>
    </source>
</reference>
<dbReference type="PANTHER" id="PTHR45688:SF13">
    <property type="entry name" value="ALANINE--GLYOXYLATE AMINOTRANSFERASE 2-LIKE"/>
    <property type="match status" value="1"/>
</dbReference>
<evidence type="ECO:0000256" key="4">
    <source>
        <dbReference type="RuleBase" id="RU003560"/>
    </source>
</evidence>